<comment type="similarity">
    <text evidence="2 11">Belongs to the peptidase C54 family.</text>
</comment>
<dbReference type="GO" id="GO:0000045">
    <property type="term" value="P:autophagosome assembly"/>
    <property type="evidence" value="ECO:0007669"/>
    <property type="project" value="TreeGrafter"/>
</dbReference>
<dbReference type="Proteomes" id="UP001295684">
    <property type="component" value="Unassembled WGS sequence"/>
</dbReference>
<evidence type="ECO:0000256" key="9">
    <source>
        <dbReference type="ARBA" id="ARBA00023006"/>
    </source>
</evidence>
<dbReference type="SUPFAM" id="SSF54001">
    <property type="entry name" value="Cysteine proteinases"/>
    <property type="match status" value="1"/>
</dbReference>
<dbReference type="GO" id="GO:0015031">
    <property type="term" value="P:protein transport"/>
    <property type="evidence" value="ECO:0007669"/>
    <property type="project" value="UniProtKB-KW"/>
</dbReference>
<evidence type="ECO:0000313" key="14">
    <source>
        <dbReference type="Proteomes" id="UP001295684"/>
    </source>
</evidence>
<comment type="catalytic activity">
    <reaction evidence="10">
        <text>[protein]-C-terminal L-amino acid-glycyl-phosphatidylethanolamide + H2O = [protein]-C-terminal L-amino acid-glycine + a 1,2-diacyl-sn-glycero-3-phosphoethanolamine</text>
        <dbReference type="Rhea" id="RHEA:67548"/>
        <dbReference type="Rhea" id="RHEA-COMP:17323"/>
        <dbReference type="Rhea" id="RHEA-COMP:17324"/>
        <dbReference type="ChEBI" id="CHEBI:15377"/>
        <dbReference type="ChEBI" id="CHEBI:64612"/>
        <dbReference type="ChEBI" id="CHEBI:172940"/>
        <dbReference type="ChEBI" id="CHEBI:172941"/>
    </reaction>
    <physiologicalReaction direction="left-to-right" evidence="10">
        <dbReference type="Rhea" id="RHEA:67549"/>
    </physiologicalReaction>
</comment>
<dbReference type="GO" id="GO:0016485">
    <property type="term" value="P:protein processing"/>
    <property type="evidence" value="ECO:0007669"/>
    <property type="project" value="TreeGrafter"/>
</dbReference>
<accession>A0AAD1XKC5</accession>
<comment type="function">
    <text evidence="11">Cysteine protease that plays a key role in autophagy by mediating both proteolytic activation and delipidation of ATG8 family proteins.</text>
</comment>
<dbReference type="AlphaFoldDB" id="A0AAD1XKC5"/>
<evidence type="ECO:0000256" key="10">
    <source>
        <dbReference type="ARBA" id="ARBA00029362"/>
    </source>
</evidence>
<evidence type="ECO:0000256" key="11">
    <source>
        <dbReference type="RuleBase" id="RU363115"/>
    </source>
</evidence>
<name>A0AAD1XKC5_EUPCR</name>
<evidence type="ECO:0000256" key="1">
    <source>
        <dbReference type="ARBA" id="ARBA00004496"/>
    </source>
</evidence>
<comment type="subcellular location">
    <subcellularLocation>
        <location evidence="1 11">Cytoplasm</location>
    </subcellularLocation>
</comment>
<gene>
    <name evidence="13" type="ORF">ECRASSUSDP1_LOCUS15581</name>
</gene>
<dbReference type="GO" id="GO:0034727">
    <property type="term" value="P:piecemeal microautophagy of the nucleus"/>
    <property type="evidence" value="ECO:0007669"/>
    <property type="project" value="TreeGrafter"/>
</dbReference>
<sequence length="362" mass="42278">MEKLSYQIHPKIHCKEYENNFEFLSPEKRTRLGVIQVILKLIGFEIEEECYLIGRLEIVKSQTYLNKLVSQIPWITYRKGMKSINGYKSDEGWGCMIRVAQMMCAHAFVKHNQYRFNEFTIQQHFETILPLFLDNGEDFEAPMSIRNILKVGKEIIDKGPGQWYGAHSISQVMKEVHLMYNTHIEKTLGFVTFNEGVVYKSDLINEDPENDRSFLISIPLRVGLEKVDKAYIPQLKEVLLYPDCIGILGGKRHAAMYYIGFNRSGVLTLDPHTTQKCVNEITEETLKTYRTIKHKHLKWHQLDTTMAFCFYLNNEESVEKFIQTISLWKELFPDDYLIGLRDSKAPMPIDIEGEIEDDFEIL</sequence>
<comment type="caution">
    <text evidence="13">The sequence shown here is derived from an EMBL/GenBank/DDBJ whole genome shotgun (WGS) entry which is preliminary data.</text>
</comment>
<evidence type="ECO:0000256" key="7">
    <source>
        <dbReference type="ARBA" id="ARBA00022807"/>
    </source>
</evidence>
<keyword evidence="7" id="KW-0788">Thiol protease</keyword>
<proteinExistence type="inferred from homology"/>
<reference evidence="13" key="1">
    <citation type="submission" date="2023-07" db="EMBL/GenBank/DDBJ databases">
        <authorList>
            <consortium name="AG Swart"/>
            <person name="Singh M."/>
            <person name="Singh A."/>
            <person name="Seah K."/>
            <person name="Emmerich C."/>
        </authorList>
    </citation>
    <scope>NUCLEOTIDE SEQUENCE</scope>
    <source>
        <strain evidence="13">DP1</strain>
    </source>
</reference>
<evidence type="ECO:0000256" key="3">
    <source>
        <dbReference type="ARBA" id="ARBA00022448"/>
    </source>
</evidence>
<keyword evidence="3" id="KW-0813">Transport</keyword>
<dbReference type="GO" id="GO:0035973">
    <property type="term" value="P:aggrephagy"/>
    <property type="evidence" value="ECO:0007669"/>
    <property type="project" value="TreeGrafter"/>
</dbReference>
<dbReference type="EMBL" id="CAMPGE010015615">
    <property type="protein sequence ID" value="CAI2374229.1"/>
    <property type="molecule type" value="Genomic_DNA"/>
</dbReference>
<evidence type="ECO:0000256" key="2">
    <source>
        <dbReference type="ARBA" id="ARBA00010958"/>
    </source>
</evidence>
<dbReference type="InterPro" id="IPR046792">
    <property type="entry name" value="Peptidase_C54_cat"/>
</dbReference>
<keyword evidence="9 11" id="KW-0072">Autophagy</keyword>
<keyword evidence="14" id="KW-1185">Reference proteome</keyword>
<dbReference type="EC" id="3.4.22.-" evidence="11"/>
<protein>
    <recommendedName>
        <fullName evidence="11">Cysteine protease</fullName>
        <ecNumber evidence="11">3.4.22.-</ecNumber>
    </recommendedName>
</protein>
<keyword evidence="8 11" id="KW-0653">Protein transport</keyword>
<organism evidence="13 14">
    <name type="scientific">Euplotes crassus</name>
    <dbReference type="NCBI Taxonomy" id="5936"/>
    <lineage>
        <taxon>Eukaryota</taxon>
        <taxon>Sar</taxon>
        <taxon>Alveolata</taxon>
        <taxon>Ciliophora</taxon>
        <taxon>Intramacronucleata</taxon>
        <taxon>Spirotrichea</taxon>
        <taxon>Hypotrichia</taxon>
        <taxon>Euplotida</taxon>
        <taxon>Euplotidae</taxon>
        <taxon>Moneuplotes</taxon>
    </lineage>
</organism>
<dbReference type="InterPro" id="IPR038765">
    <property type="entry name" value="Papain-like_cys_pep_sf"/>
</dbReference>
<evidence type="ECO:0000256" key="8">
    <source>
        <dbReference type="ARBA" id="ARBA00022927"/>
    </source>
</evidence>
<keyword evidence="4 11" id="KW-0963">Cytoplasm</keyword>
<evidence type="ECO:0000256" key="4">
    <source>
        <dbReference type="ARBA" id="ARBA00022490"/>
    </source>
</evidence>
<evidence type="ECO:0000259" key="12">
    <source>
        <dbReference type="Pfam" id="PF03416"/>
    </source>
</evidence>
<keyword evidence="6 11" id="KW-0378">Hydrolase</keyword>
<feature type="domain" description="Peptidase C54 catalytic" evidence="12">
    <location>
        <begin position="66"/>
        <end position="323"/>
    </location>
</feature>
<dbReference type="Pfam" id="PF03416">
    <property type="entry name" value="Peptidase_C54"/>
    <property type="match status" value="1"/>
</dbReference>
<evidence type="ECO:0000256" key="5">
    <source>
        <dbReference type="ARBA" id="ARBA00022670"/>
    </source>
</evidence>
<keyword evidence="5 11" id="KW-0645">Protease</keyword>
<dbReference type="GO" id="GO:0004197">
    <property type="term" value="F:cysteine-type endopeptidase activity"/>
    <property type="evidence" value="ECO:0007669"/>
    <property type="project" value="TreeGrafter"/>
</dbReference>
<dbReference type="InterPro" id="IPR005078">
    <property type="entry name" value="Peptidase_C54"/>
</dbReference>
<dbReference type="GO" id="GO:0005737">
    <property type="term" value="C:cytoplasm"/>
    <property type="evidence" value="ECO:0007669"/>
    <property type="project" value="UniProtKB-SubCell"/>
</dbReference>
<evidence type="ECO:0000256" key="6">
    <source>
        <dbReference type="ARBA" id="ARBA00022801"/>
    </source>
</evidence>
<dbReference type="PANTHER" id="PTHR22624">
    <property type="entry name" value="CYSTEINE PROTEASE ATG4"/>
    <property type="match status" value="1"/>
</dbReference>
<dbReference type="GO" id="GO:0000423">
    <property type="term" value="P:mitophagy"/>
    <property type="evidence" value="ECO:0007669"/>
    <property type="project" value="TreeGrafter"/>
</dbReference>
<dbReference type="PANTHER" id="PTHR22624:SF49">
    <property type="entry name" value="CYSTEINE PROTEASE"/>
    <property type="match status" value="1"/>
</dbReference>
<dbReference type="GO" id="GO:0019786">
    <property type="term" value="F:protein-phosphatidylethanolamide deconjugating activity"/>
    <property type="evidence" value="ECO:0007669"/>
    <property type="project" value="InterPro"/>
</dbReference>
<evidence type="ECO:0000313" key="13">
    <source>
        <dbReference type="EMBL" id="CAI2374229.1"/>
    </source>
</evidence>